<evidence type="ECO:0000313" key="2">
    <source>
        <dbReference type="EMBL" id="EDQ87509.1"/>
    </source>
</evidence>
<gene>
    <name evidence="2" type="ORF">MONBRDRAFT_9972</name>
</gene>
<feature type="compositionally biased region" description="Basic residues" evidence="1">
    <location>
        <begin position="254"/>
        <end position="266"/>
    </location>
</feature>
<dbReference type="GeneID" id="5893026"/>
<accession>A9V4T1</accession>
<feature type="region of interest" description="Disordered" evidence="1">
    <location>
        <begin position="161"/>
        <end position="345"/>
    </location>
</feature>
<evidence type="ECO:0000256" key="1">
    <source>
        <dbReference type="SAM" id="MobiDB-lite"/>
    </source>
</evidence>
<reference evidence="2 3" key="1">
    <citation type="journal article" date="2008" name="Nature">
        <title>The genome of the choanoflagellate Monosiga brevicollis and the origin of metazoans.</title>
        <authorList>
            <consortium name="JGI Sequencing"/>
            <person name="King N."/>
            <person name="Westbrook M.J."/>
            <person name="Young S.L."/>
            <person name="Kuo A."/>
            <person name="Abedin M."/>
            <person name="Chapman J."/>
            <person name="Fairclough S."/>
            <person name="Hellsten U."/>
            <person name="Isogai Y."/>
            <person name="Letunic I."/>
            <person name="Marr M."/>
            <person name="Pincus D."/>
            <person name="Putnam N."/>
            <person name="Rokas A."/>
            <person name="Wright K.J."/>
            <person name="Zuzow R."/>
            <person name="Dirks W."/>
            <person name="Good M."/>
            <person name="Goodstein D."/>
            <person name="Lemons D."/>
            <person name="Li W."/>
            <person name="Lyons J.B."/>
            <person name="Morris A."/>
            <person name="Nichols S."/>
            <person name="Richter D.J."/>
            <person name="Salamov A."/>
            <person name="Bork P."/>
            <person name="Lim W.A."/>
            <person name="Manning G."/>
            <person name="Miller W.T."/>
            <person name="McGinnis W."/>
            <person name="Shapiro H."/>
            <person name="Tjian R."/>
            <person name="Grigoriev I.V."/>
            <person name="Rokhsar D."/>
        </authorList>
    </citation>
    <scope>NUCLEOTIDE SEQUENCE [LARGE SCALE GENOMIC DNA]</scope>
    <source>
        <strain evidence="3">MX1 / ATCC 50154</strain>
    </source>
</reference>
<feature type="compositionally biased region" description="Basic and acidic residues" evidence="1">
    <location>
        <begin position="174"/>
        <end position="192"/>
    </location>
</feature>
<name>A9V4T1_MONBE</name>
<dbReference type="InParanoid" id="A9V4T1"/>
<keyword evidence="3" id="KW-1185">Reference proteome</keyword>
<proteinExistence type="predicted"/>
<sequence>MTDAGHPHHLHYPPPHHHQLQQHLHFAGCVRCGDSQHLYAECPNRHAPNWVWTAIARLIYSRKPFDTYYLVASLTGQDPSLQPMIECVWDAGVLLMERALIWPPSKAPFDGNDDLQAHDLNMLVQQIEAFLLAQNPALASYISYITTFGQPQPYDHDLLLPAPAPAPTTRRRSRAELTEEQREAVRVRESDRRRQRRSDMSGLDLERLRHREADQQRIRRATMPETRRNQLRRSNAERQRVRRARMTSHEIIDHRKRNAEHTRRRRAQLDEAQLEAMRRRDAERQRRRRANMRQNADSTRSLDQPPPSESVSSTALPIDGPSVLPPAPDVQHLTPTAVPPAAPGH</sequence>
<dbReference type="KEGG" id="mbr:MONBRDRAFT_9972"/>
<dbReference type="AlphaFoldDB" id="A9V4T1"/>
<evidence type="ECO:0000313" key="3">
    <source>
        <dbReference type="Proteomes" id="UP000001357"/>
    </source>
</evidence>
<organism evidence="2 3">
    <name type="scientific">Monosiga brevicollis</name>
    <name type="common">Choanoflagellate</name>
    <dbReference type="NCBI Taxonomy" id="81824"/>
    <lineage>
        <taxon>Eukaryota</taxon>
        <taxon>Choanoflagellata</taxon>
        <taxon>Craspedida</taxon>
        <taxon>Salpingoecidae</taxon>
        <taxon>Monosiga</taxon>
    </lineage>
</organism>
<feature type="compositionally biased region" description="Basic and acidic residues" evidence="1">
    <location>
        <begin position="204"/>
        <end position="217"/>
    </location>
</feature>
<dbReference type="EMBL" id="CH991559">
    <property type="protein sequence ID" value="EDQ87509.1"/>
    <property type="molecule type" value="Genomic_DNA"/>
</dbReference>
<dbReference type="RefSeq" id="XP_001747769.1">
    <property type="nucleotide sequence ID" value="XM_001747717.1"/>
</dbReference>
<dbReference type="Proteomes" id="UP000001357">
    <property type="component" value="Unassembled WGS sequence"/>
</dbReference>
<protein>
    <submittedName>
        <fullName evidence="2">Uncharacterized protein</fullName>
    </submittedName>
</protein>